<evidence type="ECO:0000313" key="1">
    <source>
        <dbReference type="EMBL" id="MDV3104575.1"/>
    </source>
</evidence>
<evidence type="ECO:0000313" key="2">
    <source>
        <dbReference type="Proteomes" id="UP001245683"/>
    </source>
</evidence>
<gene>
    <name evidence="1" type="ORF">RBI02_08530</name>
</gene>
<comment type="caution">
    <text evidence="1">The sequence shown here is derived from an EMBL/GenBank/DDBJ whole genome shotgun (WGS) entry which is preliminary data.</text>
</comment>
<dbReference type="EMBL" id="JAVDZE010000005">
    <property type="protein sequence ID" value="MDV3104575.1"/>
    <property type="molecule type" value="Genomic_DNA"/>
</dbReference>
<sequence length="76" mass="8890">MFFNDELFLTLGDWYSLFKYPALKIKEKTLIVLDEFSYAVKSDRTILSTLQRAWDHDFPKTSHAGFARFARGHDDG</sequence>
<name>A0AAE4NVY5_9EURY</name>
<organism evidence="1 2">
    <name type="scientific">Thermococcus waiotapuensis</name>
    <dbReference type="NCBI Taxonomy" id="90909"/>
    <lineage>
        <taxon>Archaea</taxon>
        <taxon>Methanobacteriati</taxon>
        <taxon>Methanobacteriota</taxon>
        <taxon>Thermococci</taxon>
        <taxon>Thermococcales</taxon>
        <taxon>Thermococcaceae</taxon>
        <taxon>Thermococcus</taxon>
    </lineage>
</organism>
<dbReference type="RefSeq" id="WP_315342972.1">
    <property type="nucleotide sequence ID" value="NZ_JAVDZE010000005.1"/>
</dbReference>
<dbReference type="Proteomes" id="UP001245683">
    <property type="component" value="Unassembled WGS sequence"/>
</dbReference>
<keyword evidence="2" id="KW-1185">Reference proteome</keyword>
<reference evidence="1 2" key="1">
    <citation type="submission" date="2023-08" db="EMBL/GenBank/DDBJ databases">
        <title>Draft genome sequence of Thermococcus waiotapuensis WT1T, a thermophilic sulphur-dependent archaeon from order Thermococcales.</title>
        <authorList>
            <person name="Manners S.H."/>
            <person name="Carere C.R."/>
            <person name="Dhami M.K."/>
            <person name="Dobson R.C.J."/>
            <person name="Stott M.B."/>
        </authorList>
    </citation>
    <scope>NUCLEOTIDE SEQUENCE [LARGE SCALE GENOMIC DNA]</scope>
    <source>
        <strain evidence="1 2">WT1</strain>
    </source>
</reference>
<dbReference type="AlphaFoldDB" id="A0AAE4NVY5"/>
<accession>A0AAE4NVY5</accession>
<protein>
    <submittedName>
        <fullName evidence="1">Uncharacterized protein</fullName>
    </submittedName>
</protein>
<proteinExistence type="predicted"/>